<reference evidence="4 5" key="1">
    <citation type="submission" date="2019-06" db="EMBL/GenBank/DDBJ databases">
        <title>Cerasibacillus sp. nov., isolated from maize field.</title>
        <authorList>
            <person name="Lin S.-Y."/>
            <person name="Tsai C.-F."/>
            <person name="Young C.-C."/>
        </authorList>
    </citation>
    <scope>NUCLEOTIDE SEQUENCE [LARGE SCALE GENOMIC DNA]</scope>
    <source>
        <strain evidence="4 5">CC-CFT480</strain>
    </source>
</reference>
<dbReference type="RefSeq" id="WP_147666606.1">
    <property type="nucleotide sequence ID" value="NZ_VDUW01000004.1"/>
</dbReference>
<dbReference type="GO" id="GO:0016226">
    <property type="term" value="P:iron-sulfur cluster assembly"/>
    <property type="evidence" value="ECO:0007669"/>
    <property type="project" value="InterPro"/>
</dbReference>
<dbReference type="NCBIfam" id="TIGR01981">
    <property type="entry name" value="sufD"/>
    <property type="match status" value="1"/>
</dbReference>
<dbReference type="InterPro" id="IPR037284">
    <property type="entry name" value="SUF_FeS_clus_asmbl_SufBD_sf"/>
</dbReference>
<comment type="similarity">
    <text evidence="1">Belongs to the iron-sulfur cluster assembly SufBD family.</text>
</comment>
<dbReference type="AlphaFoldDB" id="A0A5C8NUZ5"/>
<keyword evidence="5" id="KW-1185">Reference proteome</keyword>
<proteinExistence type="inferred from homology"/>
<dbReference type="PANTHER" id="PTHR30508">
    <property type="entry name" value="FES CLUSTER ASSEMBLY PROTEIN SUF"/>
    <property type="match status" value="1"/>
</dbReference>
<sequence length="435" mass="49110">MTVDTKLTYTNEYIEQFSQDRNEPEWMKTLRLEALEQVEHLDMPEPDKTKIVRWNFTRFHHDFVSGENISSLDHLPEEIKDFFDQDNLPENLLIQRNHSIAHAALSKELKEKGVIFTDIFTAMNEHSELVEKYYMKDGVAVDEHRLTALHAALMNGGIFVYVPKNVQIEEPLQAVFWQEKPGLAYFNHVIVVAEQNSSLNYVENYISNSEEETVANIVTEVFANDNAKISFGAVDNFAENTTVYTNRRGIAKRDATINWAIGQMNDGNTIFENITELVGDNSLSHANTVTVGRGKLIQNITAKTIHWGKNSEGYILQHGVMKDSASNVFNGIGKIENGASGSNAEQTSRVLMLSEKARGDANPILLIEEDDVMAGHAASVGKVDPMQMYYLMSRGITRKEAERLIIHGFLEPVVAELPLESVKKQLKQVIERKIN</sequence>
<evidence type="ECO:0000313" key="5">
    <source>
        <dbReference type="Proteomes" id="UP000321574"/>
    </source>
</evidence>
<evidence type="ECO:0000259" key="2">
    <source>
        <dbReference type="Pfam" id="PF01458"/>
    </source>
</evidence>
<dbReference type="InterPro" id="IPR055346">
    <property type="entry name" value="Fe-S_cluster_assembly_SufBD"/>
</dbReference>
<dbReference type="InterPro" id="IPR000825">
    <property type="entry name" value="SUF_FeS_clus_asmbl_SufBD_core"/>
</dbReference>
<feature type="domain" description="SUF system FeS cluster assembly SufBD core" evidence="2">
    <location>
        <begin position="179"/>
        <end position="409"/>
    </location>
</feature>
<comment type="caution">
    <text evidence="4">The sequence shown here is derived from an EMBL/GenBank/DDBJ whole genome shotgun (WGS) entry which is preliminary data.</text>
</comment>
<evidence type="ECO:0000256" key="1">
    <source>
        <dbReference type="ARBA" id="ARBA00043967"/>
    </source>
</evidence>
<dbReference type="InterPro" id="IPR011542">
    <property type="entry name" value="SUF_FeS_clus_asmbl_SufD"/>
</dbReference>
<dbReference type="Proteomes" id="UP000321574">
    <property type="component" value="Unassembled WGS sequence"/>
</dbReference>
<accession>A0A5C8NUZ5</accession>
<evidence type="ECO:0000259" key="3">
    <source>
        <dbReference type="Pfam" id="PF19295"/>
    </source>
</evidence>
<dbReference type="OrthoDB" id="9803529at2"/>
<organism evidence="4 5">
    <name type="scientific">Cerasibacillus terrae</name>
    <dbReference type="NCBI Taxonomy" id="2498845"/>
    <lineage>
        <taxon>Bacteria</taxon>
        <taxon>Bacillati</taxon>
        <taxon>Bacillota</taxon>
        <taxon>Bacilli</taxon>
        <taxon>Bacillales</taxon>
        <taxon>Bacillaceae</taxon>
        <taxon>Cerasibacillus</taxon>
    </lineage>
</organism>
<gene>
    <name evidence="4" type="primary">sufD</name>
    <name evidence="4" type="ORF">FHP05_07240</name>
</gene>
<name>A0A5C8NUZ5_9BACI</name>
<dbReference type="Pfam" id="PF19295">
    <property type="entry name" value="SufBD_N"/>
    <property type="match status" value="1"/>
</dbReference>
<dbReference type="SUPFAM" id="SSF101960">
    <property type="entry name" value="Stabilizer of iron transporter SufD"/>
    <property type="match status" value="1"/>
</dbReference>
<protein>
    <submittedName>
        <fullName evidence="4">Fe-S cluster assembly protein SufD</fullName>
    </submittedName>
</protein>
<dbReference type="Pfam" id="PF01458">
    <property type="entry name" value="SUFBD_core"/>
    <property type="match status" value="1"/>
</dbReference>
<dbReference type="PANTHER" id="PTHR30508:SF1">
    <property type="entry name" value="UPF0051 PROTEIN ABCI8, CHLOROPLASTIC-RELATED"/>
    <property type="match status" value="1"/>
</dbReference>
<evidence type="ECO:0000313" key="4">
    <source>
        <dbReference type="EMBL" id="TXL64936.1"/>
    </source>
</evidence>
<feature type="domain" description="SUF system FeS cluster assembly SufBD N-terminal" evidence="3">
    <location>
        <begin position="20"/>
        <end position="173"/>
    </location>
</feature>
<dbReference type="InterPro" id="IPR045595">
    <property type="entry name" value="SufBD_N"/>
</dbReference>
<dbReference type="EMBL" id="VDUW01000004">
    <property type="protein sequence ID" value="TXL64936.1"/>
    <property type="molecule type" value="Genomic_DNA"/>
</dbReference>